<comment type="function">
    <text evidence="9">Binds and transfers iron-sulfur (Fe-S) clusters to target apoproteins. Can hydrolyze ATP.</text>
</comment>
<dbReference type="PROSITE" id="PS01215">
    <property type="entry name" value="MRP"/>
    <property type="match status" value="1"/>
</dbReference>
<feature type="domain" description="MIP18 family-like" evidence="11">
    <location>
        <begin position="12"/>
        <end position="81"/>
    </location>
</feature>
<dbReference type="EMBL" id="WUMV01000010">
    <property type="protein sequence ID" value="MXN67392.1"/>
    <property type="molecule type" value="Genomic_DNA"/>
</dbReference>
<dbReference type="PANTHER" id="PTHR42961">
    <property type="entry name" value="IRON-SULFUR PROTEIN NUBPL"/>
    <property type="match status" value="1"/>
</dbReference>
<dbReference type="InterPro" id="IPR034904">
    <property type="entry name" value="FSCA_dom_sf"/>
</dbReference>
<dbReference type="RefSeq" id="WP_160777632.1">
    <property type="nucleotide sequence ID" value="NZ_WUMV01000010.1"/>
</dbReference>
<keyword evidence="5 9" id="KW-0067">ATP-binding</keyword>
<dbReference type="AlphaFoldDB" id="A0A7X3LYE0"/>
<dbReference type="GO" id="GO:0005524">
    <property type="term" value="F:ATP binding"/>
    <property type="evidence" value="ECO:0007669"/>
    <property type="project" value="UniProtKB-UniRule"/>
</dbReference>
<evidence type="ECO:0000256" key="1">
    <source>
        <dbReference type="ARBA" id="ARBA00007352"/>
    </source>
</evidence>
<keyword evidence="7 9" id="KW-0411">Iron-sulfur</keyword>
<dbReference type="FunFam" id="3.40.50.300:FF:000418">
    <property type="entry name" value="Iron-sulfur cluster carrier protein"/>
    <property type="match status" value="1"/>
</dbReference>
<comment type="caution">
    <text evidence="12">The sequence shown here is derived from an EMBL/GenBank/DDBJ whole genome shotgun (WGS) entry which is preliminary data.</text>
</comment>
<evidence type="ECO:0000256" key="2">
    <source>
        <dbReference type="ARBA" id="ARBA00008205"/>
    </source>
</evidence>
<evidence type="ECO:0000256" key="8">
    <source>
        <dbReference type="ARBA" id="ARBA00024036"/>
    </source>
</evidence>
<evidence type="ECO:0000256" key="5">
    <source>
        <dbReference type="ARBA" id="ARBA00022840"/>
    </source>
</evidence>
<dbReference type="GO" id="GO:0016887">
    <property type="term" value="F:ATP hydrolysis activity"/>
    <property type="evidence" value="ECO:0007669"/>
    <property type="project" value="UniProtKB-UniRule"/>
</dbReference>
<organism evidence="12 13">
    <name type="scientific">Stappia sediminis</name>
    <dbReference type="NCBI Taxonomy" id="2692190"/>
    <lineage>
        <taxon>Bacteria</taxon>
        <taxon>Pseudomonadati</taxon>
        <taxon>Pseudomonadota</taxon>
        <taxon>Alphaproteobacteria</taxon>
        <taxon>Hyphomicrobiales</taxon>
        <taxon>Stappiaceae</taxon>
        <taxon>Stappia</taxon>
    </lineage>
</organism>
<evidence type="ECO:0000256" key="6">
    <source>
        <dbReference type="ARBA" id="ARBA00023004"/>
    </source>
</evidence>
<protein>
    <recommendedName>
        <fullName evidence="9">Iron-sulfur cluster carrier protein</fullName>
    </recommendedName>
</protein>
<proteinExistence type="inferred from homology"/>
<dbReference type="SUPFAM" id="SSF117916">
    <property type="entry name" value="Fe-S cluster assembly (FSCA) domain-like"/>
    <property type="match status" value="1"/>
</dbReference>
<evidence type="ECO:0000313" key="12">
    <source>
        <dbReference type="EMBL" id="MXN67392.1"/>
    </source>
</evidence>
<evidence type="ECO:0000259" key="11">
    <source>
        <dbReference type="Pfam" id="PF01883"/>
    </source>
</evidence>
<keyword evidence="3 9" id="KW-0479">Metal-binding</keyword>
<dbReference type="CDD" id="cd02037">
    <property type="entry name" value="Mrp_NBP35"/>
    <property type="match status" value="1"/>
</dbReference>
<evidence type="ECO:0000313" key="13">
    <source>
        <dbReference type="Proteomes" id="UP000433101"/>
    </source>
</evidence>
<feature type="region of interest" description="Disordered" evidence="10">
    <location>
        <begin position="94"/>
        <end position="140"/>
    </location>
</feature>
<dbReference type="InterPro" id="IPR000808">
    <property type="entry name" value="Mrp-like_CS"/>
</dbReference>
<dbReference type="Pfam" id="PF01883">
    <property type="entry name" value="FeS_assembly_P"/>
    <property type="match status" value="1"/>
</dbReference>
<dbReference type="InterPro" id="IPR044304">
    <property type="entry name" value="NUBPL-like"/>
</dbReference>
<name>A0A7X3LYE0_9HYPH</name>
<evidence type="ECO:0000256" key="4">
    <source>
        <dbReference type="ARBA" id="ARBA00022741"/>
    </source>
</evidence>
<comment type="similarity">
    <text evidence="8 9">Belongs to the Mrp/NBP35 ATP-binding proteins family.</text>
</comment>
<dbReference type="GO" id="GO:0051539">
    <property type="term" value="F:4 iron, 4 sulfur cluster binding"/>
    <property type="evidence" value="ECO:0007669"/>
    <property type="project" value="TreeGrafter"/>
</dbReference>
<comment type="similarity">
    <text evidence="2">In the C-terminal section; belongs to the Mrp/NBP35 ATP-binding proteins family.</text>
</comment>
<dbReference type="Gene3D" id="3.40.50.300">
    <property type="entry name" value="P-loop containing nucleotide triphosphate hydrolases"/>
    <property type="match status" value="1"/>
</dbReference>
<dbReference type="Gene3D" id="3.30.300.130">
    <property type="entry name" value="Fe-S cluster assembly (FSCA)"/>
    <property type="match status" value="1"/>
</dbReference>
<dbReference type="PANTHER" id="PTHR42961:SF2">
    <property type="entry name" value="IRON-SULFUR PROTEIN NUBPL"/>
    <property type="match status" value="1"/>
</dbReference>
<keyword evidence="4 9" id="KW-0547">Nucleotide-binding</keyword>
<dbReference type="GO" id="GO:0016226">
    <property type="term" value="P:iron-sulfur cluster assembly"/>
    <property type="evidence" value="ECO:0007669"/>
    <property type="project" value="InterPro"/>
</dbReference>
<evidence type="ECO:0000256" key="7">
    <source>
        <dbReference type="ARBA" id="ARBA00023014"/>
    </source>
</evidence>
<accession>A0A7X3LYE0</accession>
<dbReference type="InterPro" id="IPR027417">
    <property type="entry name" value="P-loop_NTPase"/>
</dbReference>
<comment type="similarity">
    <text evidence="1">In the N-terminal section; belongs to the MIP18 family.</text>
</comment>
<sequence>MFWKKGSGVLSKDAVLKELSKVKGPDLKDDIVSLGLVSDVFISDGRVAFSITVPAERAQQLEPLRQAAEKVVSQMPGVEKAMVALTAERAPGAKQAAGAPAGSPVRPAPSAAQAGSVPPPMQARARAQAPKAGDTQKPGVPGVKKIIAVASGKGGVGKSTTTCNLALALQANGLKVGVLDADIYGPSIPRLFRVTGKPEPVSGRILKPLEGYGVKVMSMGFLVDEETPMIWRGPMVISAITQMLREVAWGDLDVLVVDMPPGTGDAQLTMAQNVPLAGAVIVSTPQDLALIDARKGLNMFRRVDVPVLGIVENMSYFLCPDCGGRHDIFGHGGAKAEAEKLGVPFLGEVPLDMAIREKSDAGTPVVVTDPDGPHAGVYKEIAARVWGELERQDADAERVPPKIVIED</sequence>
<dbReference type="SUPFAM" id="SSF52540">
    <property type="entry name" value="P-loop containing nucleoside triphosphate hydrolases"/>
    <property type="match status" value="1"/>
</dbReference>
<dbReference type="InterPro" id="IPR019591">
    <property type="entry name" value="Mrp/NBP35_ATP-bd"/>
</dbReference>
<dbReference type="InterPro" id="IPR033756">
    <property type="entry name" value="YlxH/NBP35"/>
</dbReference>
<dbReference type="Proteomes" id="UP000433101">
    <property type="component" value="Unassembled WGS sequence"/>
</dbReference>
<feature type="binding site" evidence="9">
    <location>
        <begin position="152"/>
        <end position="159"/>
    </location>
    <ligand>
        <name>ATP</name>
        <dbReference type="ChEBI" id="CHEBI:30616"/>
    </ligand>
</feature>
<keyword evidence="9" id="KW-0378">Hydrolase</keyword>
<dbReference type="GO" id="GO:0140663">
    <property type="term" value="F:ATP-dependent FeS chaperone activity"/>
    <property type="evidence" value="ECO:0007669"/>
    <property type="project" value="InterPro"/>
</dbReference>
<dbReference type="GO" id="GO:0046872">
    <property type="term" value="F:metal ion binding"/>
    <property type="evidence" value="ECO:0007669"/>
    <property type="project" value="UniProtKB-KW"/>
</dbReference>
<evidence type="ECO:0000256" key="9">
    <source>
        <dbReference type="HAMAP-Rule" id="MF_02040"/>
    </source>
</evidence>
<keyword evidence="13" id="KW-1185">Reference proteome</keyword>
<dbReference type="InterPro" id="IPR002744">
    <property type="entry name" value="MIP18-like"/>
</dbReference>
<feature type="compositionally biased region" description="Low complexity" evidence="10">
    <location>
        <begin position="94"/>
        <end position="104"/>
    </location>
</feature>
<evidence type="ECO:0000256" key="3">
    <source>
        <dbReference type="ARBA" id="ARBA00022723"/>
    </source>
</evidence>
<dbReference type="HAMAP" id="MF_02040">
    <property type="entry name" value="Mrp_NBP35"/>
    <property type="match status" value="1"/>
</dbReference>
<dbReference type="Pfam" id="PF10609">
    <property type="entry name" value="ParA"/>
    <property type="match status" value="1"/>
</dbReference>
<evidence type="ECO:0000256" key="10">
    <source>
        <dbReference type="SAM" id="MobiDB-lite"/>
    </source>
</evidence>
<gene>
    <name evidence="12" type="ORF">GR183_20995</name>
</gene>
<reference evidence="12 13" key="1">
    <citation type="submission" date="2019-12" db="EMBL/GenBank/DDBJ databases">
        <authorList>
            <person name="Li M."/>
        </authorList>
    </citation>
    <scope>NUCLEOTIDE SEQUENCE [LARGE SCALE GENOMIC DNA]</scope>
    <source>
        <strain evidence="12 13">GBMRC 2046</strain>
    </source>
</reference>
<keyword evidence="6 9" id="KW-0408">Iron</keyword>
<comment type="subunit">
    <text evidence="9">Homodimer.</text>
</comment>